<sequence>MGLPQVFALACRESGKQPQDVVRGVENGRKIDRVKQGTTRRVPLFFRKRNKNPLAGTVLVRKRTRLKGLWLAGRGSVVEHVRRSRRNARKTAGSVGAIMIQNPGWISKFQPGEFSLREHKVARAID</sequence>
<dbReference type="AlphaFoldDB" id="A0AA40FI41"/>
<proteinExistence type="predicted"/>
<protein>
    <submittedName>
        <fullName evidence="1">Uncharacterized protein</fullName>
    </submittedName>
</protein>
<evidence type="ECO:0000313" key="1">
    <source>
        <dbReference type="EMBL" id="KAK1119292.1"/>
    </source>
</evidence>
<dbReference type="Proteomes" id="UP001177670">
    <property type="component" value="Unassembled WGS sequence"/>
</dbReference>
<gene>
    <name evidence="1" type="ORF">K0M31_013481</name>
</gene>
<dbReference type="EMBL" id="JAHYIQ010000037">
    <property type="protein sequence ID" value="KAK1119292.1"/>
    <property type="molecule type" value="Genomic_DNA"/>
</dbReference>
<keyword evidence="2" id="KW-1185">Reference proteome</keyword>
<comment type="caution">
    <text evidence="1">The sequence shown here is derived from an EMBL/GenBank/DDBJ whole genome shotgun (WGS) entry which is preliminary data.</text>
</comment>
<evidence type="ECO:0000313" key="2">
    <source>
        <dbReference type="Proteomes" id="UP001177670"/>
    </source>
</evidence>
<name>A0AA40FI41_9HYME</name>
<organism evidence="1 2">
    <name type="scientific">Melipona bicolor</name>
    <dbReference type="NCBI Taxonomy" id="60889"/>
    <lineage>
        <taxon>Eukaryota</taxon>
        <taxon>Metazoa</taxon>
        <taxon>Ecdysozoa</taxon>
        <taxon>Arthropoda</taxon>
        <taxon>Hexapoda</taxon>
        <taxon>Insecta</taxon>
        <taxon>Pterygota</taxon>
        <taxon>Neoptera</taxon>
        <taxon>Endopterygota</taxon>
        <taxon>Hymenoptera</taxon>
        <taxon>Apocrita</taxon>
        <taxon>Aculeata</taxon>
        <taxon>Apoidea</taxon>
        <taxon>Anthophila</taxon>
        <taxon>Apidae</taxon>
        <taxon>Melipona</taxon>
    </lineage>
</organism>
<reference evidence="1" key="1">
    <citation type="submission" date="2021-10" db="EMBL/GenBank/DDBJ databases">
        <title>Melipona bicolor Genome sequencing and assembly.</title>
        <authorList>
            <person name="Araujo N.S."/>
            <person name="Arias M.C."/>
        </authorList>
    </citation>
    <scope>NUCLEOTIDE SEQUENCE</scope>
    <source>
        <strain evidence="1">USP_2M_L1-L4_2017</strain>
        <tissue evidence="1">Whole body</tissue>
    </source>
</reference>
<accession>A0AA40FI41</accession>